<protein>
    <submittedName>
        <fullName evidence="2">Uncharacterized protein</fullName>
    </submittedName>
</protein>
<gene>
    <name evidence="2" type="ORF">Mkiyose1413_45360</name>
    <name evidence="1" type="ORF">SRL2020028_35050</name>
</gene>
<comment type="caution">
    <text evidence="2">The sequence shown here is derived from an EMBL/GenBank/DDBJ whole genome shotgun (WGS) entry which is preliminary data.</text>
</comment>
<evidence type="ECO:0000313" key="1">
    <source>
        <dbReference type="EMBL" id="GLB84249.1"/>
    </source>
</evidence>
<evidence type="ECO:0000313" key="3">
    <source>
        <dbReference type="Proteomes" id="UP001064782"/>
    </source>
</evidence>
<evidence type="ECO:0000313" key="2">
    <source>
        <dbReference type="EMBL" id="GLD32653.1"/>
    </source>
</evidence>
<organism evidence="2 3">
    <name type="scientific">Mycobacterium kiyosense</name>
    <dbReference type="NCBI Taxonomy" id="2871094"/>
    <lineage>
        <taxon>Bacteria</taxon>
        <taxon>Bacillati</taxon>
        <taxon>Actinomycetota</taxon>
        <taxon>Actinomycetes</taxon>
        <taxon>Mycobacteriales</taxon>
        <taxon>Mycobacteriaceae</taxon>
        <taxon>Mycobacterium</taxon>
    </lineage>
</organism>
<dbReference type="EMBL" id="BRZI01000050">
    <property type="protein sequence ID" value="GLD32653.1"/>
    <property type="molecule type" value="Genomic_DNA"/>
</dbReference>
<proteinExistence type="predicted"/>
<dbReference type="GeneID" id="83631722"/>
<sequence>MRVGPYADTGDEFHPPVNDDDHEWAETCWFTFAVPERRLSGQQYCYFKPTLGVVAAAAYVWDDTGDQVWNCRYAKNFWHLPFPDASLSDLTLANGIRHRVRQPGVCYAIGYDDPDGDELHVDLTFTALSTPHLLGEHHLDQPGRCVGEIVLGGESIAVDSFGFRDRSWGRRTQYGPGIHETHCKTGGYSYATASAEEAFLAITLDFGDGSAIVIHGYLIRGGQKANLVGGRRSVDERDPSTGAPTKVSVEAVDELGRTLAASGTPLNRLGFLVNPNLWTWNCLTEWNWNGISAFGEDHDNWSVAGQREFSRQLRARSGGQRST</sequence>
<dbReference type="RefSeq" id="WP_236980397.1">
    <property type="nucleotide sequence ID" value="NZ_BRXE01000045.1"/>
</dbReference>
<dbReference type="AlphaFoldDB" id="A0A9P3Q870"/>
<accession>A0A9P3Q870</accession>
<dbReference type="Proteomes" id="UP001165663">
    <property type="component" value="Unassembled WGS sequence"/>
</dbReference>
<dbReference type="SUPFAM" id="SSF159245">
    <property type="entry name" value="AttH-like"/>
    <property type="match status" value="1"/>
</dbReference>
<dbReference type="Proteomes" id="UP001064782">
    <property type="component" value="Unassembled WGS sequence"/>
</dbReference>
<reference evidence="2" key="1">
    <citation type="submission" date="2022-08" db="EMBL/GenBank/DDBJ databases">
        <title>Mycobacterium kiyosense sp. nov., scotochromogenic slow-glowing species isolated from respiratory specimens.</title>
        <authorList>
            <person name="Fukano H."/>
            <person name="Kazumi Y."/>
            <person name="Sakagami N."/>
            <person name="Ato M."/>
            <person name="Mitarai S."/>
            <person name="Hoshino Y."/>
        </authorList>
    </citation>
    <scope>NUCLEOTIDE SEQUENCE</scope>
    <source>
        <strain evidence="2">1413</strain>
        <strain evidence="1">SRL2020-028</strain>
    </source>
</reference>
<name>A0A9P3Q870_9MYCO</name>
<dbReference type="EMBL" id="BRXE01000045">
    <property type="protein sequence ID" value="GLB84249.1"/>
    <property type="molecule type" value="Genomic_DNA"/>
</dbReference>
<keyword evidence="3" id="KW-1185">Reference proteome</keyword>